<dbReference type="GO" id="GO:0003677">
    <property type="term" value="F:DNA binding"/>
    <property type="evidence" value="ECO:0007669"/>
    <property type="project" value="UniProtKB-KW"/>
</dbReference>
<name>A0A8I0EWW8_9ACTN</name>
<feature type="domain" description="HTH merR-type" evidence="6">
    <location>
        <begin position="4"/>
        <end position="73"/>
    </location>
</feature>
<dbReference type="InterPro" id="IPR047057">
    <property type="entry name" value="MerR_fam"/>
</dbReference>
<dbReference type="PANTHER" id="PTHR30204">
    <property type="entry name" value="REDOX-CYCLING DRUG-SENSING TRANSCRIPTIONAL ACTIVATOR SOXR"/>
    <property type="match status" value="1"/>
</dbReference>
<dbReference type="SUPFAM" id="SSF46955">
    <property type="entry name" value="Putative DNA-binding domain"/>
    <property type="match status" value="1"/>
</dbReference>
<dbReference type="InterPro" id="IPR036724">
    <property type="entry name" value="Cobalamin-bd_sf"/>
</dbReference>
<feature type="compositionally biased region" description="Polar residues" evidence="5">
    <location>
        <begin position="302"/>
        <end position="314"/>
    </location>
</feature>
<dbReference type="InterPro" id="IPR009061">
    <property type="entry name" value="DNA-bd_dom_put_sf"/>
</dbReference>
<dbReference type="GO" id="GO:0003700">
    <property type="term" value="F:DNA-binding transcription factor activity"/>
    <property type="evidence" value="ECO:0007669"/>
    <property type="project" value="InterPro"/>
</dbReference>
<dbReference type="RefSeq" id="WP_187769698.1">
    <property type="nucleotide sequence ID" value="NZ_JACTVM010000003.1"/>
</dbReference>
<dbReference type="GO" id="GO:0046872">
    <property type="term" value="F:metal ion binding"/>
    <property type="evidence" value="ECO:0007669"/>
    <property type="project" value="InterPro"/>
</dbReference>
<dbReference type="AlphaFoldDB" id="A0A8I0EWW8"/>
<gene>
    <name evidence="7" type="ORF">IBG24_11860</name>
</gene>
<evidence type="ECO:0000313" key="7">
    <source>
        <dbReference type="EMBL" id="MBC9227014.1"/>
    </source>
</evidence>
<keyword evidence="3" id="KW-0238">DNA-binding</keyword>
<dbReference type="EMBL" id="JACTVM010000003">
    <property type="protein sequence ID" value="MBC9227014.1"/>
    <property type="molecule type" value="Genomic_DNA"/>
</dbReference>
<dbReference type="PANTHER" id="PTHR30204:SF69">
    <property type="entry name" value="MERR-FAMILY TRANSCRIPTIONAL REGULATOR"/>
    <property type="match status" value="1"/>
</dbReference>
<evidence type="ECO:0000256" key="5">
    <source>
        <dbReference type="SAM" id="MobiDB-lite"/>
    </source>
</evidence>
<dbReference type="Gene3D" id="1.10.1660.10">
    <property type="match status" value="1"/>
</dbReference>
<protein>
    <submittedName>
        <fullName evidence="7">MerR family transcriptional regulator</fullName>
    </submittedName>
</protein>
<comment type="caution">
    <text evidence="7">The sequence shown here is derived from an EMBL/GenBank/DDBJ whole genome shotgun (WGS) entry which is preliminary data.</text>
</comment>
<dbReference type="GO" id="GO:0031419">
    <property type="term" value="F:cobalamin binding"/>
    <property type="evidence" value="ECO:0007669"/>
    <property type="project" value="InterPro"/>
</dbReference>
<dbReference type="InterPro" id="IPR036594">
    <property type="entry name" value="Meth_synthase_dom"/>
</dbReference>
<keyword evidence="2" id="KW-0805">Transcription regulation</keyword>
<evidence type="ECO:0000256" key="3">
    <source>
        <dbReference type="ARBA" id="ARBA00023125"/>
    </source>
</evidence>
<evidence type="ECO:0000313" key="8">
    <source>
        <dbReference type="Proteomes" id="UP000620591"/>
    </source>
</evidence>
<organism evidence="7 8">
    <name type="scientific">Aeromicrobium senzhongii</name>
    <dbReference type="NCBI Taxonomy" id="2663859"/>
    <lineage>
        <taxon>Bacteria</taxon>
        <taxon>Bacillati</taxon>
        <taxon>Actinomycetota</taxon>
        <taxon>Actinomycetes</taxon>
        <taxon>Propionibacteriales</taxon>
        <taxon>Nocardioidaceae</taxon>
        <taxon>Aeromicrobium</taxon>
    </lineage>
</organism>
<evidence type="ECO:0000256" key="1">
    <source>
        <dbReference type="ARBA" id="ARBA00022491"/>
    </source>
</evidence>
<keyword evidence="1" id="KW-0678">Repressor</keyword>
<feature type="region of interest" description="Disordered" evidence="5">
    <location>
        <begin position="291"/>
        <end position="314"/>
    </location>
</feature>
<reference evidence="7" key="1">
    <citation type="submission" date="2020-09" db="EMBL/GenBank/DDBJ databases">
        <title>Novel species in genus Aeromicrobium.</title>
        <authorList>
            <person name="Zhang G."/>
        </authorList>
    </citation>
    <scope>NUCLEOTIDE SEQUENCE</scope>
    <source>
        <strain evidence="7">Zg-636</strain>
    </source>
</reference>
<proteinExistence type="predicted"/>
<dbReference type="InterPro" id="IPR000551">
    <property type="entry name" value="MerR-type_HTH_dom"/>
</dbReference>
<dbReference type="Gene3D" id="3.40.50.280">
    <property type="entry name" value="Cobalamin-binding domain"/>
    <property type="match status" value="1"/>
</dbReference>
<evidence type="ECO:0000256" key="2">
    <source>
        <dbReference type="ARBA" id="ARBA00023015"/>
    </source>
</evidence>
<evidence type="ECO:0000256" key="4">
    <source>
        <dbReference type="ARBA" id="ARBA00023163"/>
    </source>
</evidence>
<sequence length="314" mass="33567">MHRRWTVGALSEMLGIAAPTLRTWERRYGVGPTFRTTGGHRRYTIIDADRVATMARFIEDGLSAHDAADRVKRLAPHELAAIVGSGPEGLRASGHEQAVFEILAGTKEFDAAKVQSVAENAIARFGIEEAWDEVIAPAMIEVGVQWADGRLGVASEHLVTAGILSALRAAAHEHPTRGPSRVVLACIEEEQHKLPIVALGAALAKRGHPWTELGARLPIESLEAFVTSSSPAAVFLWASYVGPSEEDLVRLESLGRSTRLLLGGTGWPDGMATSHSLSQAAAQLHEALSQPPTLMPWPNPMSSPRSKGPSPTSG</sequence>
<dbReference type="Gene3D" id="1.10.1240.10">
    <property type="entry name" value="Methionine synthase domain"/>
    <property type="match status" value="1"/>
</dbReference>
<dbReference type="SMART" id="SM00422">
    <property type="entry name" value="HTH_MERR"/>
    <property type="match status" value="1"/>
</dbReference>
<evidence type="ECO:0000259" key="6">
    <source>
        <dbReference type="PROSITE" id="PS50937"/>
    </source>
</evidence>
<dbReference type="Pfam" id="PF13411">
    <property type="entry name" value="MerR_1"/>
    <property type="match status" value="1"/>
</dbReference>
<dbReference type="SUPFAM" id="SSF52242">
    <property type="entry name" value="Cobalamin (vitamin B12)-binding domain"/>
    <property type="match status" value="1"/>
</dbReference>
<dbReference type="PROSITE" id="PS50937">
    <property type="entry name" value="HTH_MERR_2"/>
    <property type="match status" value="1"/>
</dbReference>
<dbReference type="InterPro" id="IPR003759">
    <property type="entry name" value="Cbl-bd_cap"/>
</dbReference>
<keyword evidence="4" id="KW-0804">Transcription</keyword>
<accession>A0A8I0EWW8</accession>
<dbReference type="Proteomes" id="UP000620591">
    <property type="component" value="Unassembled WGS sequence"/>
</dbReference>
<dbReference type="Pfam" id="PF02607">
    <property type="entry name" value="B12-binding_2"/>
    <property type="match status" value="1"/>
</dbReference>